<dbReference type="Pfam" id="PF00550">
    <property type="entry name" value="PP-binding"/>
    <property type="match status" value="1"/>
</dbReference>
<feature type="domain" description="Carrier" evidence="1">
    <location>
        <begin position="33"/>
        <end position="111"/>
    </location>
</feature>
<name>A0A2P9AA57_9HYPH</name>
<reference evidence="3" key="1">
    <citation type="submission" date="2016-12" db="EMBL/GenBank/DDBJ databases">
        <authorList>
            <person name="Brunel B."/>
        </authorList>
    </citation>
    <scope>NUCLEOTIDE SEQUENCE [LARGE SCALE GENOMIC DNA]</scope>
</reference>
<dbReference type="EMBL" id="FUIG01000002">
    <property type="protein sequence ID" value="SJM27995.1"/>
    <property type="molecule type" value="Genomic_DNA"/>
</dbReference>
<proteinExistence type="predicted"/>
<gene>
    <name evidence="2" type="ORF">BQ8482_100191</name>
</gene>
<dbReference type="PROSITE" id="PS50075">
    <property type="entry name" value="CARRIER"/>
    <property type="match status" value="1"/>
</dbReference>
<dbReference type="Proteomes" id="UP000245698">
    <property type="component" value="Unassembled WGS sequence"/>
</dbReference>
<sequence>MIDEKISAGGDGAVEQIRRAQENSMLSTKDRGETCRDQIRAFLASNFYIADADALDSHTSLLDQGIVDSAGVLEVIGFIEETFGITVEDSELLPENLDSIQGIAQYILRKQN</sequence>
<evidence type="ECO:0000313" key="3">
    <source>
        <dbReference type="Proteomes" id="UP000245698"/>
    </source>
</evidence>
<dbReference type="SUPFAM" id="SSF47336">
    <property type="entry name" value="ACP-like"/>
    <property type="match status" value="1"/>
</dbReference>
<evidence type="ECO:0000313" key="2">
    <source>
        <dbReference type="EMBL" id="SJM27995.1"/>
    </source>
</evidence>
<accession>A0A2P9AA57</accession>
<dbReference type="Gene3D" id="1.10.1200.10">
    <property type="entry name" value="ACP-like"/>
    <property type="match status" value="1"/>
</dbReference>
<organism evidence="2 3">
    <name type="scientific">Mesorhizobium delmotii</name>
    <dbReference type="NCBI Taxonomy" id="1631247"/>
    <lineage>
        <taxon>Bacteria</taxon>
        <taxon>Pseudomonadati</taxon>
        <taxon>Pseudomonadota</taxon>
        <taxon>Alphaproteobacteria</taxon>
        <taxon>Hyphomicrobiales</taxon>
        <taxon>Phyllobacteriaceae</taxon>
        <taxon>Mesorhizobium</taxon>
    </lineage>
</organism>
<protein>
    <submittedName>
        <fullName evidence="2">Acyl carrier protein (Modular protein)</fullName>
    </submittedName>
</protein>
<dbReference type="InterPro" id="IPR009081">
    <property type="entry name" value="PP-bd_ACP"/>
</dbReference>
<keyword evidence="3" id="KW-1185">Reference proteome</keyword>
<evidence type="ECO:0000259" key="1">
    <source>
        <dbReference type="PROSITE" id="PS50075"/>
    </source>
</evidence>
<dbReference type="InterPro" id="IPR036736">
    <property type="entry name" value="ACP-like_sf"/>
</dbReference>
<dbReference type="AlphaFoldDB" id="A0A2P9AA57"/>
<dbReference type="RefSeq" id="WP_244602585.1">
    <property type="nucleotide sequence ID" value="NZ_FUIG01000002.1"/>
</dbReference>